<protein>
    <submittedName>
        <fullName evidence="1">Uncharacterized protein</fullName>
    </submittedName>
</protein>
<dbReference type="Proteomes" id="UP000292402">
    <property type="component" value="Unassembled WGS sequence"/>
</dbReference>
<accession>A0A4Q4LZC7</accession>
<reference evidence="2" key="1">
    <citation type="journal article" date="2019" name="bioRxiv">
        <title>Genomics, evolutionary history and diagnostics of the Alternaria alternata species group including apple and Asian pear pathotypes.</title>
        <authorList>
            <person name="Armitage A.D."/>
            <person name="Cockerton H.M."/>
            <person name="Sreenivasaprasad S."/>
            <person name="Woodhall J.W."/>
            <person name="Lane C.R."/>
            <person name="Harrison R.J."/>
            <person name="Clarkson J.P."/>
        </authorList>
    </citation>
    <scope>NUCLEOTIDE SEQUENCE [LARGE SCALE GENOMIC DNA]</scope>
    <source>
        <strain evidence="2">FERA 1082</strain>
    </source>
</reference>
<dbReference type="AlphaFoldDB" id="A0A4Q4LZC7"/>
<evidence type="ECO:0000313" key="1">
    <source>
        <dbReference type="EMBL" id="RYN30735.1"/>
    </source>
</evidence>
<comment type="caution">
    <text evidence="1">The sequence shown here is derived from an EMBL/GenBank/DDBJ whole genome shotgun (WGS) entry which is preliminary data.</text>
</comment>
<proteinExistence type="predicted"/>
<gene>
    <name evidence="1" type="ORF">AA0114_g12236</name>
</gene>
<organism evidence="1 2">
    <name type="scientific">Alternaria tenuissima</name>
    <dbReference type="NCBI Taxonomy" id="119927"/>
    <lineage>
        <taxon>Eukaryota</taxon>
        <taxon>Fungi</taxon>
        <taxon>Dikarya</taxon>
        <taxon>Ascomycota</taxon>
        <taxon>Pezizomycotina</taxon>
        <taxon>Dothideomycetes</taxon>
        <taxon>Pleosporomycetidae</taxon>
        <taxon>Pleosporales</taxon>
        <taxon>Pleosporineae</taxon>
        <taxon>Pleosporaceae</taxon>
        <taxon>Alternaria</taxon>
        <taxon>Alternaria sect. Alternaria</taxon>
        <taxon>Alternaria alternata complex</taxon>
    </lineage>
</organism>
<sequence>MNDLDAAKDASVKIWESSDYTNLLSLHHILSTNFPNANSAWEEHMQRCDRLLSKADPETRWDLATKALGKNNGKLWGDEKPEWNDELPSWLWEQGIGLCTAFAIAANQSSKIEATYNEYKGKHRNATKADVANNSAIVIDSGRGEAFHLKDDETSGDWVNTAGKVS</sequence>
<evidence type="ECO:0000313" key="2">
    <source>
        <dbReference type="Proteomes" id="UP000292402"/>
    </source>
</evidence>
<dbReference type="EMBL" id="PDXA01000076">
    <property type="protein sequence ID" value="RYN30735.1"/>
    <property type="molecule type" value="Genomic_DNA"/>
</dbReference>
<name>A0A4Q4LZC7_9PLEO</name>